<evidence type="ECO:0000313" key="3">
    <source>
        <dbReference type="Proteomes" id="UP001152798"/>
    </source>
</evidence>
<dbReference type="OrthoDB" id="6625655at2759"/>
<organism evidence="2 3">
    <name type="scientific">Nezara viridula</name>
    <name type="common">Southern green stink bug</name>
    <name type="synonym">Cimex viridulus</name>
    <dbReference type="NCBI Taxonomy" id="85310"/>
    <lineage>
        <taxon>Eukaryota</taxon>
        <taxon>Metazoa</taxon>
        <taxon>Ecdysozoa</taxon>
        <taxon>Arthropoda</taxon>
        <taxon>Hexapoda</taxon>
        <taxon>Insecta</taxon>
        <taxon>Pterygota</taxon>
        <taxon>Neoptera</taxon>
        <taxon>Paraneoptera</taxon>
        <taxon>Hemiptera</taxon>
        <taxon>Heteroptera</taxon>
        <taxon>Panheteroptera</taxon>
        <taxon>Pentatomomorpha</taxon>
        <taxon>Pentatomoidea</taxon>
        <taxon>Pentatomidae</taxon>
        <taxon>Pentatominae</taxon>
        <taxon>Nezara</taxon>
    </lineage>
</organism>
<accession>A0A9P0E7J9</accession>
<sequence>MTKRNVKATVDKEPDRSRRESSSDGSVLENPINNGTKNNKSRKCKAQGSNKTASILKLKTSSKSKHLSESSCDSMVNEECNLAKHEEIASNDKNRNMPEHSSGDPIENHFQERIPDGKESQTKINSDKYSELLSILSGKEGDIDTFIKQYTIWQQSQSNNGKPLRTKKNVAKSTQVLQKPMKSKAIAATPLIKLTKKTNSKKVIKDSNNRSSVPNQEGLKQPDSSENEIKNTESSSSENEIKNIKNTESSSSENEIKNTESSSSENEIKNIKNTESSSSVGMEDSNIEIKSVDSNKTIGHLSDTKTVDKHSKVMAEDIADCCKDVNIDMKPNTVYSKVKSKSLRGISNVMKHENEKPEELPKEEITKSLNPINTQVKVVDADFKDSSKHPITTKSEISGSKQVEVSDEDPYIVPEITTKVINLIGKSDSENEINLNNEEVNNVIVDLDKKDLVHEDEDKKSEICGNDNLLDYLDSDNLFSETIQKNGEKNNSNIISNLADESKENEGVNCPNELLSNNPCIKDSFSEVAVNDLSKNDAIKLHIGDKHLDSKFDGSLPNLKSKSQSCSSIPNIENNIFEELQHFDSENKEKTNTSAVLIVSNVTVAEGDSENDIVWKRKRRISDEKNDCSKRTKLVTRLNDAKFEQLNHDITSSEPPFNKWNTEESNSFFEELIYSDEEKNNFNDDHITYNISKSADLTKFKENLSHKTKKNTSKSDLDKKIIEKSNSIKNNYSLKDGNFYVCPEFLKESTNVENVNASHKEVNKEWKEKKSTDPLCGSSRRNKYNMMEKDKITKISSKSKNQMKSKVRSPKSKKSSNRRVDVEDLQIKNECDISYESMLKKVKKQLKNGNRCILETDLPVVEVSYKGESLHGILGSVNSIDFLTKFRLNKEKQRNENILSSIHAQEILIQSLRPLCSEMVRECSCKNIQNCRKGHMVSNDFFSIMDKHDAWLIVAFILRISNCLSENILTAILEFLSKHKARRKILLVSRHIFQSQQNNYPILKSYWEDILIALECCGLQRWEGIRSVIQFIIDTHSSLKAVVFHKLLKIWNVHQSSFSNTWQIVEPLVTGKIIVLHPLILSKLMGEIIAVEPKDKVNIYRLLVQQLTSLTNDNFIQISYRLLNDFLRKVSQEGLHSEEKVLREIMKTSYYSPFFPQQSPTVTNSSSLRRCRSLTNLSSISSDNKFHINATVHEEEKMEAAMQRALQCSNYDSIVKVIIASYNKVFINKVLLLVFNYAMDKNSFIILKNIFAKLKTSFAQYVDEAKDLIGNIVVTLMLDSVKQFNWKEANNYFNLLEENHVNKYKLKSLTDGTLRPVRLAVVYSEIHYYNGRYKESIGVFINTRLIDPDSVQWIIPGGSKDDFQIIGVMIVFLLNELINKKIINIATMLFKAVLEVQNSLTEPIEIGNFFEVLLYKLFEQTEEYPETAVKLYMRVMAKDNNVTLCGLTYRALIILAYRTHKRAIIKDIFYKAINEYVYPIIEANENVIILLRSHTEEEIIVYILEWVARFKEKISDSSNYQIKIRFKDAVLEDYLDNKDLGIPALLKEVDQTLPGAFKRLESVLKRLHLKFKQIKKDTFSIDPLSFQNFLNKIKV</sequence>
<feature type="compositionally biased region" description="Low complexity" evidence="1">
    <location>
        <begin position="246"/>
        <end position="265"/>
    </location>
</feature>
<dbReference type="Proteomes" id="UP001152798">
    <property type="component" value="Chromosome 1"/>
</dbReference>
<name>A0A9P0E7J9_NEZVI</name>
<proteinExistence type="predicted"/>
<feature type="compositionally biased region" description="Basic and acidic residues" evidence="1">
    <location>
        <begin position="81"/>
        <end position="125"/>
    </location>
</feature>
<evidence type="ECO:0000256" key="1">
    <source>
        <dbReference type="SAM" id="MobiDB-lite"/>
    </source>
</evidence>
<feature type="compositionally biased region" description="Basic residues" evidence="1">
    <location>
        <begin position="801"/>
        <end position="817"/>
    </location>
</feature>
<gene>
    <name evidence="2" type="ORF">NEZAVI_LOCUS1165</name>
</gene>
<reference evidence="2" key="1">
    <citation type="submission" date="2022-01" db="EMBL/GenBank/DDBJ databases">
        <authorList>
            <person name="King R."/>
        </authorList>
    </citation>
    <scope>NUCLEOTIDE SEQUENCE</scope>
</reference>
<dbReference type="EMBL" id="OV725077">
    <property type="protein sequence ID" value="CAH1389869.1"/>
    <property type="molecule type" value="Genomic_DNA"/>
</dbReference>
<protein>
    <submittedName>
        <fullName evidence="2">Uncharacterized protein</fullName>
    </submittedName>
</protein>
<evidence type="ECO:0000313" key="2">
    <source>
        <dbReference type="EMBL" id="CAH1389869.1"/>
    </source>
</evidence>
<feature type="region of interest" description="Disordered" evidence="1">
    <location>
        <begin position="1"/>
        <end position="125"/>
    </location>
</feature>
<feature type="region of interest" description="Disordered" evidence="1">
    <location>
        <begin position="199"/>
        <end position="288"/>
    </location>
</feature>
<feature type="region of interest" description="Disordered" evidence="1">
    <location>
        <begin position="796"/>
        <end position="820"/>
    </location>
</feature>
<keyword evidence="3" id="KW-1185">Reference proteome</keyword>
<feature type="compositionally biased region" description="Basic and acidic residues" evidence="1">
    <location>
        <begin position="9"/>
        <end position="22"/>
    </location>
</feature>